<dbReference type="GO" id="GO:0006508">
    <property type="term" value="P:proteolysis"/>
    <property type="evidence" value="ECO:0007669"/>
    <property type="project" value="InterPro"/>
</dbReference>
<dbReference type="CDD" id="cd14814">
    <property type="entry name" value="Peptidase_M15"/>
    <property type="match status" value="1"/>
</dbReference>
<evidence type="ECO:0000313" key="2">
    <source>
        <dbReference type="EMBL" id="TKR22658.1"/>
    </source>
</evidence>
<dbReference type="OrthoDB" id="4829896at2"/>
<name>A0A7Z8JYZ3_9CELL</name>
<dbReference type="GO" id="GO:0008233">
    <property type="term" value="F:peptidase activity"/>
    <property type="evidence" value="ECO:0007669"/>
    <property type="project" value="InterPro"/>
</dbReference>
<dbReference type="Proteomes" id="UP000308121">
    <property type="component" value="Unassembled WGS sequence"/>
</dbReference>
<organism evidence="2 3">
    <name type="scientific">Cellulomonas hominis</name>
    <dbReference type="NCBI Taxonomy" id="156981"/>
    <lineage>
        <taxon>Bacteria</taxon>
        <taxon>Bacillati</taxon>
        <taxon>Actinomycetota</taxon>
        <taxon>Actinomycetes</taxon>
        <taxon>Micrococcales</taxon>
        <taxon>Cellulomonadaceae</taxon>
        <taxon>Cellulomonas</taxon>
    </lineage>
</organism>
<reference evidence="2 3" key="1">
    <citation type="submission" date="2019-05" db="EMBL/GenBank/DDBJ databases">
        <title>Genome sequence of Cellulomonas hominis strain CS1.</title>
        <authorList>
            <person name="Belmont J."/>
            <person name="Maclea K.S."/>
        </authorList>
    </citation>
    <scope>NUCLEOTIDE SEQUENCE [LARGE SCALE GENOMIC DNA]</scope>
    <source>
        <strain evidence="2 3">CS1</strain>
    </source>
</reference>
<proteinExistence type="predicted"/>
<comment type="caution">
    <text evidence="2">The sequence shown here is derived from an EMBL/GenBank/DDBJ whole genome shotgun (WGS) entry which is preliminary data.</text>
</comment>
<feature type="domain" description="D-alanyl-D-alanine carboxypeptidase-like core" evidence="1">
    <location>
        <begin position="157"/>
        <end position="269"/>
    </location>
</feature>
<dbReference type="Gene3D" id="3.30.1380.10">
    <property type="match status" value="1"/>
</dbReference>
<sequence>MTAESALLARAALDAATGVEPLRVSPQPLDDLPGLDAAVMRLTDAWSQPAATPGDRVAAALRVRESAGAVFRLALAVERSVPVAAERAAGDGGGLEQVEQAVTEAARAAADLPVLDGRVVGAAVRTGGGNGRAAGLLADGTVDPALLCPVPFAPGARLRCDAVTALVALNAEFRADHGTDLPVGSTYRTYAEQSALKAAKGGLAAPAGVSHHGWGVAVDFAGFGGVGQFDSPLYAWMTEHGPAHGWEHPAWAGPGGSGPLEPWHWEYTGAPAPGAPAGTGPAGP</sequence>
<gene>
    <name evidence="2" type="ORF">FA014_15325</name>
</gene>
<dbReference type="InterPro" id="IPR009045">
    <property type="entry name" value="Zn_M74/Hedgehog-like"/>
</dbReference>
<dbReference type="SUPFAM" id="SSF55166">
    <property type="entry name" value="Hedgehog/DD-peptidase"/>
    <property type="match status" value="1"/>
</dbReference>
<dbReference type="InterPro" id="IPR003709">
    <property type="entry name" value="VanY-like_core_dom"/>
</dbReference>
<accession>A0A7Z8JYZ3</accession>
<evidence type="ECO:0000259" key="1">
    <source>
        <dbReference type="Pfam" id="PF02557"/>
    </source>
</evidence>
<dbReference type="Pfam" id="PF02557">
    <property type="entry name" value="VanY"/>
    <property type="match status" value="1"/>
</dbReference>
<evidence type="ECO:0000313" key="3">
    <source>
        <dbReference type="Proteomes" id="UP000308121"/>
    </source>
</evidence>
<dbReference type="AlphaFoldDB" id="A0A7Z8JYZ3"/>
<dbReference type="EMBL" id="SZYE01000156">
    <property type="protein sequence ID" value="TKR22658.1"/>
    <property type="molecule type" value="Genomic_DNA"/>
</dbReference>
<protein>
    <recommendedName>
        <fullName evidence="1">D-alanyl-D-alanine carboxypeptidase-like core domain-containing protein</fullName>
    </recommendedName>
</protein>